<dbReference type="AlphaFoldDB" id="A0A370QJH6"/>
<dbReference type="InterPro" id="IPR050833">
    <property type="entry name" value="Poly_Biosynth_Transport"/>
</dbReference>
<feature type="transmembrane region" description="Helical" evidence="6">
    <location>
        <begin position="337"/>
        <end position="357"/>
    </location>
</feature>
<proteinExistence type="predicted"/>
<accession>A0A370QJH6</accession>
<keyword evidence="4 6" id="KW-1133">Transmembrane helix</keyword>
<evidence type="ECO:0000256" key="6">
    <source>
        <dbReference type="SAM" id="Phobius"/>
    </source>
</evidence>
<feature type="transmembrane region" description="Helical" evidence="6">
    <location>
        <begin position="153"/>
        <end position="176"/>
    </location>
</feature>
<feature type="transmembrane region" description="Helical" evidence="6">
    <location>
        <begin position="362"/>
        <end position="381"/>
    </location>
</feature>
<organism evidence="7 8">
    <name type="scientific">Marinirhabdus gelatinilytica</name>
    <dbReference type="NCBI Taxonomy" id="1703343"/>
    <lineage>
        <taxon>Bacteria</taxon>
        <taxon>Pseudomonadati</taxon>
        <taxon>Bacteroidota</taxon>
        <taxon>Flavobacteriia</taxon>
        <taxon>Flavobacteriales</taxon>
        <taxon>Flavobacteriaceae</taxon>
    </lineage>
</organism>
<feature type="transmembrane region" description="Helical" evidence="6">
    <location>
        <begin position="421"/>
        <end position="439"/>
    </location>
</feature>
<dbReference type="PANTHER" id="PTHR30250">
    <property type="entry name" value="PST FAMILY PREDICTED COLANIC ACID TRANSPORTER"/>
    <property type="match status" value="1"/>
</dbReference>
<comment type="caution">
    <text evidence="7">The sequence shown here is derived from an EMBL/GenBank/DDBJ whole genome shotgun (WGS) entry which is preliminary data.</text>
</comment>
<evidence type="ECO:0000313" key="8">
    <source>
        <dbReference type="Proteomes" id="UP000255317"/>
    </source>
</evidence>
<feature type="transmembrane region" description="Helical" evidence="6">
    <location>
        <begin position="301"/>
        <end position="317"/>
    </location>
</feature>
<evidence type="ECO:0000256" key="4">
    <source>
        <dbReference type="ARBA" id="ARBA00022989"/>
    </source>
</evidence>
<keyword evidence="5 6" id="KW-0472">Membrane</keyword>
<feature type="transmembrane region" description="Helical" evidence="6">
    <location>
        <begin position="42"/>
        <end position="64"/>
    </location>
</feature>
<evidence type="ECO:0000256" key="2">
    <source>
        <dbReference type="ARBA" id="ARBA00022475"/>
    </source>
</evidence>
<dbReference type="Pfam" id="PF01943">
    <property type="entry name" value="Polysacc_synt"/>
    <property type="match status" value="1"/>
</dbReference>
<keyword evidence="8" id="KW-1185">Reference proteome</keyword>
<protein>
    <submittedName>
        <fullName evidence="7">O-antigen/teichoic acid export membrane protein</fullName>
    </submittedName>
</protein>
<evidence type="ECO:0000256" key="5">
    <source>
        <dbReference type="ARBA" id="ARBA00023136"/>
    </source>
</evidence>
<gene>
    <name evidence="7" type="ORF">C8D94_101392</name>
</gene>
<sequence length="484" mass="54013">MEKKQGKLARNAAIYSIFSLLQRGLGFFLLPVYTTVLATEQLGIISTATAVISFLVLLFGLSFRGSTAYYYYEYKDENLPYLKKLYGTSVVFVILCSLGGIVLLLLTKHWVLNTLFENIPFYPYVLLALASIFLQPLYFYYQSILKAKQKAKRASFLDFVYFAVMIGLTLVLILGFNFRAEGALLANAVASLLVFCISVVGLWEEITLCFVPAILKKVLKYSLPLLPHNLSGWAMNMVDRVMLNAINSLSVVALFDVGSQIGKVVNMISLGVNSAYAPWFFDQVKNNANSKKNIVSVTEKIVILYTVVAVCVSWIAPELLQLISKPAYHESWTVTPLIAMAFVINGFYFTFSSVFFLEKTKYLPFLTLSGAAVNIALNYFLIQEYGFMGAAIASLCTKIFFTALTYYFSQSIFYIPYNLKVILLVIATGGALSSLPYIIQPYIIGYNLLLVTGIKLLILAIFGGYFAFKNLQTIKSYLKPNNGP</sequence>
<evidence type="ECO:0000313" key="7">
    <source>
        <dbReference type="EMBL" id="RDK88518.1"/>
    </source>
</evidence>
<feature type="transmembrane region" description="Helical" evidence="6">
    <location>
        <begin position="121"/>
        <end position="141"/>
    </location>
</feature>
<keyword evidence="2" id="KW-1003">Cell membrane</keyword>
<dbReference type="Proteomes" id="UP000255317">
    <property type="component" value="Unassembled WGS sequence"/>
</dbReference>
<dbReference type="GO" id="GO:0005886">
    <property type="term" value="C:plasma membrane"/>
    <property type="evidence" value="ECO:0007669"/>
    <property type="project" value="UniProtKB-SubCell"/>
</dbReference>
<keyword evidence="3 6" id="KW-0812">Transmembrane</keyword>
<feature type="transmembrane region" description="Helical" evidence="6">
    <location>
        <begin position="85"/>
        <end position="106"/>
    </location>
</feature>
<feature type="transmembrane region" description="Helical" evidence="6">
    <location>
        <begin position="12"/>
        <end position="30"/>
    </location>
</feature>
<dbReference type="OrthoDB" id="1495589at2"/>
<dbReference type="PANTHER" id="PTHR30250:SF11">
    <property type="entry name" value="O-ANTIGEN TRANSPORTER-RELATED"/>
    <property type="match status" value="1"/>
</dbReference>
<feature type="transmembrane region" description="Helical" evidence="6">
    <location>
        <begin position="387"/>
        <end position="409"/>
    </location>
</feature>
<dbReference type="EMBL" id="QRAO01000001">
    <property type="protein sequence ID" value="RDK88518.1"/>
    <property type="molecule type" value="Genomic_DNA"/>
</dbReference>
<evidence type="ECO:0000256" key="3">
    <source>
        <dbReference type="ARBA" id="ARBA00022692"/>
    </source>
</evidence>
<name>A0A370QJH6_9FLAO</name>
<comment type="subcellular location">
    <subcellularLocation>
        <location evidence="1">Cell membrane</location>
        <topology evidence="1">Multi-pass membrane protein</topology>
    </subcellularLocation>
</comment>
<feature type="transmembrane region" description="Helical" evidence="6">
    <location>
        <begin position="445"/>
        <end position="468"/>
    </location>
</feature>
<dbReference type="InterPro" id="IPR002797">
    <property type="entry name" value="Polysacc_synth"/>
</dbReference>
<reference evidence="7 8" key="1">
    <citation type="submission" date="2018-07" db="EMBL/GenBank/DDBJ databases">
        <title>Genomic Encyclopedia of Type Strains, Phase IV (KMG-IV): sequencing the most valuable type-strain genomes for metagenomic binning, comparative biology and taxonomic classification.</title>
        <authorList>
            <person name="Goeker M."/>
        </authorList>
    </citation>
    <scope>NUCLEOTIDE SEQUENCE [LARGE SCALE GENOMIC DNA]</scope>
    <source>
        <strain evidence="7 8">DSM 101478</strain>
    </source>
</reference>
<evidence type="ECO:0000256" key="1">
    <source>
        <dbReference type="ARBA" id="ARBA00004651"/>
    </source>
</evidence>
<feature type="transmembrane region" description="Helical" evidence="6">
    <location>
        <begin position="188"/>
        <end position="215"/>
    </location>
</feature>
<dbReference type="RefSeq" id="WP_115122215.1">
    <property type="nucleotide sequence ID" value="NZ_QRAO01000001.1"/>
</dbReference>